<protein>
    <recommendedName>
        <fullName evidence="5">Integral membrane protein</fullName>
    </recommendedName>
</protein>
<feature type="transmembrane region" description="Helical" evidence="2">
    <location>
        <begin position="134"/>
        <end position="153"/>
    </location>
</feature>
<feature type="transmembrane region" description="Helical" evidence="2">
    <location>
        <begin position="663"/>
        <end position="682"/>
    </location>
</feature>
<feature type="transmembrane region" description="Helical" evidence="2">
    <location>
        <begin position="159"/>
        <end position="180"/>
    </location>
</feature>
<dbReference type="RefSeq" id="WP_108957214.1">
    <property type="nucleotide sequence ID" value="NZ_BEVZ01000012.1"/>
</dbReference>
<evidence type="ECO:0000256" key="2">
    <source>
        <dbReference type="SAM" id="Phobius"/>
    </source>
</evidence>
<feature type="transmembrane region" description="Helical" evidence="2">
    <location>
        <begin position="688"/>
        <end position="705"/>
    </location>
</feature>
<keyword evidence="2" id="KW-1133">Transmembrane helix</keyword>
<reference evidence="3 4" key="1">
    <citation type="submission" date="2024-06" db="EMBL/GenBank/DDBJ databases">
        <title>The Natural Products Discovery Center: Release of the First 8490 Sequenced Strains for Exploring Actinobacteria Biosynthetic Diversity.</title>
        <authorList>
            <person name="Kalkreuter E."/>
            <person name="Kautsar S.A."/>
            <person name="Yang D."/>
            <person name="Bader C.D."/>
            <person name="Teijaro C.N."/>
            <person name="Fluegel L."/>
            <person name="Davis C.M."/>
            <person name="Simpson J.R."/>
            <person name="Lauterbach L."/>
            <person name="Steele A.D."/>
            <person name="Gui C."/>
            <person name="Meng S."/>
            <person name="Li G."/>
            <person name="Viehrig K."/>
            <person name="Ye F."/>
            <person name="Su P."/>
            <person name="Kiefer A.F."/>
            <person name="Nichols A."/>
            <person name="Cepeda A.J."/>
            <person name="Yan W."/>
            <person name="Fan B."/>
            <person name="Jiang Y."/>
            <person name="Adhikari A."/>
            <person name="Zheng C.-J."/>
            <person name="Schuster L."/>
            <person name="Cowan T.M."/>
            <person name="Smanski M.J."/>
            <person name="Chevrette M.G."/>
            <person name="De Carvalho L.P.S."/>
            <person name="Shen B."/>
        </authorList>
    </citation>
    <scope>NUCLEOTIDE SEQUENCE [LARGE SCALE GENOMIC DNA]</scope>
    <source>
        <strain evidence="3 4">NPDC038104</strain>
    </source>
</reference>
<feature type="transmembrane region" description="Helical" evidence="2">
    <location>
        <begin position="351"/>
        <end position="373"/>
    </location>
</feature>
<organism evidence="3 4">
    <name type="scientific">Streptomyces fragilis</name>
    <dbReference type="NCBI Taxonomy" id="67301"/>
    <lineage>
        <taxon>Bacteria</taxon>
        <taxon>Bacillati</taxon>
        <taxon>Actinomycetota</taxon>
        <taxon>Actinomycetes</taxon>
        <taxon>Kitasatosporales</taxon>
        <taxon>Streptomycetaceae</taxon>
        <taxon>Streptomyces</taxon>
    </lineage>
</organism>
<feature type="transmembrane region" description="Helical" evidence="2">
    <location>
        <begin position="586"/>
        <end position="603"/>
    </location>
</feature>
<comment type="caution">
    <text evidence="3">The sequence shown here is derived from an EMBL/GenBank/DDBJ whole genome shotgun (WGS) entry which is preliminary data.</text>
</comment>
<dbReference type="NCBIfam" id="NF047321">
    <property type="entry name" value="SCO7613_CTERM"/>
    <property type="match status" value="1"/>
</dbReference>
<dbReference type="Proteomes" id="UP001550850">
    <property type="component" value="Unassembled WGS sequence"/>
</dbReference>
<proteinExistence type="predicted"/>
<feature type="transmembrane region" description="Helical" evidence="2">
    <location>
        <begin position="321"/>
        <end position="339"/>
    </location>
</feature>
<evidence type="ECO:0008006" key="5">
    <source>
        <dbReference type="Google" id="ProtNLM"/>
    </source>
</evidence>
<feature type="region of interest" description="Disordered" evidence="1">
    <location>
        <begin position="46"/>
        <end position="67"/>
    </location>
</feature>
<feature type="transmembrane region" description="Helical" evidence="2">
    <location>
        <begin position="105"/>
        <end position="122"/>
    </location>
</feature>
<gene>
    <name evidence="3" type="ORF">AB0E65_20070</name>
</gene>
<feature type="transmembrane region" description="Helical" evidence="2">
    <location>
        <begin position="610"/>
        <end position="628"/>
    </location>
</feature>
<keyword evidence="2" id="KW-0472">Membrane</keyword>
<feature type="transmembrane region" description="Helical" evidence="2">
    <location>
        <begin position="75"/>
        <end position="99"/>
    </location>
</feature>
<feature type="transmembrane region" description="Helical" evidence="2">
    <location>
        <begin position="461"/>
        <end position="478"/>
    </location>
</feature>
<feature type="transmembrane region" description="Helical" evidence="2">
    <location>
        <begin position="187"/>
        <end position="203"/>
    </location>
</feature>
<feature type="transmembrane region" description="Helical" evidence="2">
    <location>
        <begin position="294"/>
        <end position="315"/>
    </location>
</feature>
<sequence length="776" mass="78720">MTTPPPPPAEELRLIDAELRSLDARRAQLLARRGWLVGALWAANAPAPSPAPWAQTSSPRRAPRSEASGPDVQNLLLLLGGLLLGIASLVFTVVAWGSLGIGGRAVVLGALTTVVLASPVPLLRRGLRATAESLAGLGMTLTVLDAYALYRVALPDAPVAAYAATACALLAALWTGYGWLFRELRGPWPAAAAVAQLALPLWASDAGGGTLEPLVAALLATSALGAAAALSPLRPPVRWTAGVGACLEGATAVPCALWLSVSADGARAAVTASLLLAFAALIAAAVARRLRASAGAMAAAVAAGLLAVAAAGGVVRPALPWEWAVPGYLACASALLGLTRTRLPEVLRRGAVWASAAVAGAALLWALPLPVVALLRPLAPLEFPYGLPASVVLAVLAAALLAAGPDAVWQARGRRAALVLGAAVLYALPLVAELPRGAGLTVQVLVVAGALEAARRTADGPWTALVVALVASAGVALSSGRTEAAPLVVQPVLVALFAAASWARRPLGRAGLPAALVHAALLVVAVAALRDWEASTAGLLLLAVPAVAALIASRPLWAGPSALAVDVTGAVVAGCALLFTAFDPPVLALTLALSGVIAGATALRPGRRPVAHLATVLFVLAAWVRLAAWEVSAPEAYALPAALPVLVLGGVRRRRDASVSSWSAYAPGLAVALLPSLVVAWADPHWTRPLLLGTAALAVTVAGAVRRLQAPLVLGGAVLVLDALHELAPYLVQALGALPRWAPPAAAGLVLLLLGTTYERRLRDARRARQALRRMG</sequence>
<feature type="transmembrane region" description="Helical" evidence="2">
    <location>
        <begin position="215"/>
        <end position="233"/>
    </location>
</feature>
<feature type="transmembrane region" description="Helical" evidence="2">
    <location>
        <begin position="265"/>
        <end position="287"/>
    </location>
</feature>
<feature type="transmembrane region" description="Helical" evidence="2">
    <location>
        <begin position="510"/>
        <end position="528"/>
    </location>
</feature>
<name>A0ABV2YL68_9ACTN</name>
<dbReference type="InterPro" id="IPR058062">
    <property type="entry name" value="SCO7613_C"/>
</dbReference>
<evidence type="ECO:0000313" key="4">
    <source>
        <dbReference type="Proteomes" id="UP001550850"/>
    </source>
</evidence>
<feature type="transmembrane region" description="Helical" evidence="2">
    <location>
        <begin position="385"/>
        <end position="404"/>
    </location>
</feature>
<keyword evidence="2" id="KW-0812">Transmembrane</keyword>
<feature type="transmembrane region" description="Helical" evidence="2">
    <location>
        <begin position="634"/>
        <end position="651"/>
    </location>
</feature>
<keyword evidence="4" id="KW-1185">Reference proteome</keyword>
<feature type="transmembrane region" description="Helical" evidence="2">
    <location>
        <begin position="416"/>
        <end position="432"/>
    </location>
</feature>
<dbReference type="EMBL" id="JBEZUR010000034">
    <property type="protein sequence ID" value="MEU3556483.1"/>
    <property type="molecule type" value="Genomic_DNA"/>
</dbReference>
<accession>A0ABV2YL68</accession>
<feature type="transmembrane region" description="Helical" evidence="2">
    <location>
        <begin position="738"/>
        <end position="758"/>
    </location>
</feature>
<feature type="transmembrane region" description="Helical" evidence="2">
    <location>
        <begin position="712"/>
        <end position="732"/>
    </location>
</feature>
<evidence type="ECO:0000256" key="1">
    <source>
        <dbReference type="SAM" id="MobiDB-lite"/>
    </source>
</evidence>
<feature type="transmembrane region" description="Helical" evidence="2">
    <location>
        <begin position="484"/>
        <end position="503"/>
    </location>
</feature>
<feature type="transmembrane region" description="Helical" evidence="2">
    <location>
        <begin position="240"/>
        <end position="259"/>
    </location>
</feature>
<feature type="transmembrane region" description="Helical" evidence="2">
    <location>
        <begin position="534"/>
        <end position="551"/>
    </location>
</feature>
<evidence type="ECO:0000313" key="3">
    <source>
        <dbReference type="EMBL" id="MEU3556483.1"/>
    </source>
</evidence>